<evidence type="ECO:0000256" key="14">
    <source>
        <dbReference type="RuleBase" id="RU004516"/>
    </source>
</evidence>
<dbReference type="SUPFAM" id="SSF56752">
    <property type="entry name" value="D-aminoacid aminotransferase-like PLP-dependent enzymes"/>
    <property type="match status" value="1"/>
</dbReference>
<name>A0A266Q6D4_9GAMM</name>
<dbReference type="FunFam" id="3.20.10.10:FF:000002">
    <property type="entry name" value="D-alanine aminotransferase"/>
    <property type="match status" value="1"/>
</dbReference>
<dbReference type="InterPro" id="IPR017824">
    <property type="entry name" value="Aminodeoxychorismate_lyase_IV"/>
</dbReference>
<dbReference type="Proteomes" id="UP000216101">
    <property type="component" value="Unassembled WGS sequence"/>
</dbReference>
<dbReference type="GO" id="GO:0008153">
    <property type="term" value="P:4-aminobenzoate biosynthetic process"/>
    <property type="evidence" value="ECO:0007669"/>
    <property type="project" value="UniProtKB-UniRule"/>
</dbReference>
<sequence length="290" mass="31966">MPIKHPLISVNGVLDAAISPLDRGFTYGDGIFETCRYQSGEIPLWALHRDRLLGSASRLGIPLDESLLMAYLKPLLDEVRSSGINAAVVKIQVTRGIGGRGYRVPPEVAPTYCVGVFPAESLRSANFLNGVDVRVCTQRLAANKTLAGMKHLNRLEQILARAEWQDEYAEGLLMDESGHVIEATVSNLFVVKNGQLYTPDLSLCGVAGIMRRNLIERLAPSLSLRVEVVAMTLDFVCRADELFLCNSVYGIWPVNRIVDDTRSFLLASFGQHPITHQIQGMLEQSFALVD</sequence>
<organism evidence="15 16">
    <name type="scientific">Cellvibrio mixtus</name>
    <dbReference type="NCBI Taxonomy" id="39650"/>
    <lineage>
        <taxon>Bacteria</taxon>
        <taxon>Pseudomonadati</taxon>
        <taxon>Pseudomonadota</taxon>
        <taxon>Gammaproteobacteria</taxon>
        <taxon>Cellvibrionales</taxon>
        <taxon>Cellvibrionaceae</taxon>
        <taxon>Cellvibrio</taxon>
    </lineage>
</organism>
<dbReference type="PROSITE" id="PS00770">
    <property type="entry name" value="AA_TRANSFER_CLASS_4"/>
    <property type="match status" value="1"/>
</dbReference>
<dbReference type="InterPro" id="IPR043131">
    <property type="entry name" value="BCAT-like_N"/>
</dbReference>
<evidence type="ECO:0000256" key="11">
    <source>
        <dbReference type="ARBA" id="ARBA00069174"/>
    </source>
</evidence>
<gene>
    <name evidence="15" type="ORF">CBP51_17380</name>
</gene>
<dbReference type="EC" id="4.1.3.38" evidence="8 12"/>
<evidence type="ECO:0000256" key="6">
    <source>
        <dbReference type="ARBA" id="ARBA00023239"/>
    </source>
</evidence>
<evidence type="ECO:0000256" key="13">
    <source>
        <dbReference type="RuleBase" id="RU004106"/>
    </source>
</evidence>
<evidence type="ECO:0000256" key="8">
    <source>
        <dbReference type="ARBA" id="ARBA00035676"/>
    </source>
</evidence>
<dbReference type="Pfam" id="PF01063">
    <property type="entry name" value="Aminotran_4"/>
    <property type="match status" value="1"/>
</dbReference>
<dbReference type="InterPro" id="IPR001544">
    <property type="entry name" value="Aminotrans_IV"/>
</dbReference>
<evidence type="ECO:0000256" key="12">
    <source>
        <dbReference type="NCBIfam" id="TIGR03461"/>
    </source>
</evidence>
<evidence type="ECO:0000256" key="2">
    <source>
        <dbReference type="ARBA" id="ARBA00009320"/>
    </source>
</evidence>
<keyword evidence="6 15" id="KW-0456">Lyase</keyword>
<keyword evidence="5" id="KW-0289">Folate biosynthesis</keyword>
<dbReference type="GO" id="GO:0008696">
    <property type="term" value="F:4-amino-4-deoxychorismate lyase activity"/>
    <property type="evidence" value="ECO:0007669"/>
    <property type="project" value="UniProtKB-UniRule"/>
</dbReference>
<proteinExistence type="inferred from homology"/>
<dbReference type="PANTHER" id="PTHR42743:SF2">
    <property type="entry name" value="AMINODEOXYCHORISMATE LYASE"/>
    <property type="match status" value="1"/>
</dbReference>
<dbReference type="GO" id="GO:0030170">
    <property type="term" value="F:pyridoxal phosphate binding"/>
    <property type="evidence" value="ECO:0007669"/>
    <property type="project" value="InterPro"/>
</dbReference>
<dbReference type="InterPro" id="IPR043132">
    <property type="entry name" value="BCAT-like_C"/>
</dbReference>
<dbReference type="Gene3D" id="3.30.470.10">
    <property type="match status" value="1"/>
</dbReference>
<comment type="catalytic activity">
    <reaction evidence="9">
        <text>4-amino-4-deoxychorismate = 4-aminobenzoate + pyruvate + H(+)</text>
        <dbReference type="Rhea" id="RHEA:16201"/>
        <dbReference type="ChEBI" id="CHEBI:15361"/>
        <dbReference type="ChEBI" id="CHEBI:15378"/>
        <dbReference type="ChEBI" id="CHEBI:17836"/>
        <dbReference type="ChEBI" id="CHEBI:58406"/>
        <dbReference type="EC" id="4.1.3.38"/>
    </reaction>
</comment>
<dbReference type="InterPro" id="IPR018300">
    <property type="entry name" value="Aminotrans_IV_CS"/>
</dbReference>
<dbReference type="InterPro" id="IPR036038">
    <property type="entry name" value="Aminotransferase-like"/>
</dbReference>
<evidence type="ECO:0000256" key="10">
    <source>
        <dbReference type="ARBA" id="ARBA00054027"/>
    </source>
</evidence>
<comment type="similarity">
    <text evidence="2 13">Belongs to the class-IV pyridoxal-phosphate-dependent aminotransferase family.</text>
</comment>
<comment type="subunit">
    <text evidence="3">Homodimer.</text>
</comment>
<dbReference type="PANTHER" id="PTHR42743">
    <property type="entry name" value="AMINO-ACID AMINOTRANSFERASE"/>
    <property type="match status" value="1"/>
</dbReference>
<evidence type="ECO:0000256" key="4">
    <source>
        <dbReference type="ARBA" id="ARBA00022898"/>
    </source>
</evidence>
<evidence type="ECO:0000256" key="1">
    <source>
        <dbReference type="ARBA" id="ARBA00001933"/>
    </source>
</evidence>
<dbReference type="Gene3D" id="3.20.10.10">
    <property type="entry name" value="D-amino Acid Aminotransferase, subunit A, domain 2"/>
    <property type="match status" value="1"/>
</dbReference>
<keyword evidence="4 14" id="KW-0663">Pyridoxal phosphate</keyword>
<dbReference type="AlphaFoldDB" id="A0A266Q6D4"/>
<evidence type="ECO:0000256" key="5">
    <source>
        <dbReference type="ARBA" id="ARBA00022909"/>
    </source>
</evidence>
<comment type="cofactor">
    <cofactor evidence="1 14">
        <name>pyridoxal 5'-phosphate</name>
        <dbReference type="ChEBI" id="CHEBI:597326"/>
    </cofactor>
</comment>
<accession>A0A266Q6D4</accession>
<dbReference type="GO" id="GO:0005829">
    <property type="term" value="C:cytosol"/>
    <property type="evidence" value="ECO:0007669"/>
    <property type="project" value="TreeGrafter"/>
</dbReference>
<evidence type="ECO:0000256" key="7">
    <source>
        <dbReference type="ARBA" id="ARBA00035633"/>
    </source>
</evidence>
<dbReference type="RefSeq" id="WP_094985902.1">
    <property type="nucleotide sequence ID" value="NZ_NHNI01000002.1"/>
</dbReference>
<dbReference type="GO" id="GO:0046656">
    <property type="term" value="P:folic acid biosynthetic process"/>
    <property type="evidence" value="ECO:0007669"/>
    <property type="project" value="UniProtKB-KW"/>
</dbReference>
<evidence type="ECO:0000256" key="3">
    <source>
        <dbReference type="ARBA" id="ARBA00011738"/>
    </source>
</evidence>
<evidence type="ECO:0000313" key="15">
    <source>
        <dbReference type="EMBL" id="OZY84931.1"/>
    </source>
</evidence>
<dbReference type="CDD" id="cd01559">
    <property type="entry name" value="ADCL_like"/>
    <property type="match status" value="1"/>
</dbReference>
<evidence type="ECO:0000256" key="9">
    <source>
        <dbReference type="ARBA" id="ARBA00049529"/>
    </source>
</evidence>
<comment type="function">
    <text evidence="10">Involved in the biosynthesis of p-aminobenzoate (PABA), a precursor of tetrahydrofolate. Converts 4-amino-4-deoxychorismate into 4-aminobenzoate (PABA) and pyruvate.</text>
</comment>
<comment type="pathway">
    <text evidence="7">Cofactor biosynthesis; tetrahydrofolate biosynthesis; 4-aminobenzoate from chorismate: step 2/2.</text>
</comment>
<dbReference type="EMBL" id="NHNI01000002">
    <property type="protein sequence ID" value="OZY84931.1"/>
    <property type="molecule type" value="Genomic_DNA"/>
</dbReference>
<comment type="caution">
    <text evidence="15">The sequence shown here is derived from an EMBL/GenBank/DDBJ whole genome shotgun (WGS) entry which is preliminary data.</text>
</comment>
<protein>
    <recommendedName>
        <fullName evidence="11 12">Aminodeoxychorismate lyase</fullName>
        <ecNumber evidence="8 12">4.1.3.38</ecNumber>
    </recommendedName>
</protein>
<reference evidence="16" key="1">
    <citation type="submission" date="2017-05" db="EMBL/GenBank/DDBJ databases">
        <authorList>
            <person name="Barney B.M."/>
        </authorList>
    </citation>
    <scope>NUCLEOTIDE SEQUENCE [LARGE SCALE GENOMIC DNA]</scope>
    <source>
        <strain evidence="16">PSBB022</strain>
    </source>
</reference>
<evidence type="ECO:0000313" key="16">
    <source>
        <dbReference type="Proteomes" id="UP000216101"/>
    </source>
</evidence>
<keyword evidence="16" id="KW-1185">Reference proteome</keyword>
<dbReference type="NCBIfam" id="TIGR03461">
    <property type="entry name" value="pabC_Proteo"/>
    <property type="match status" value="1"/>
</dbReference>
<dbReference type="InterPro" id="IPR050571">
    <property type="entry name" value="Class-IV_PLP-Dep_Aminotrnsfr"/>
</dbReference>